<accession>A0A3B9GY71</accession>
<evidence type="ECO:0000313" key="3">
    <source>
        <dbReference type="Proteomes" id="UP000259610"/>
    </source>
</evidence>
<keyword evidence="1" id="KW-0812">Transmembrane</keyword>
<sequence length="139" mass="14284">MSRSKIQSATLFVSGLIAVLIGAAIVLDPVGFHATSGIQLGAADPALLNEMRAAGGPILAVGLLALTGLFLRRLQMLALTASAVFYTGYGVARLASLMVDGVPDQAMVWITLLELVIGAACFAAIAMFPTSRRPDVAAA</sequence>
<evidence type="ECO:0000313" key="2">
    <source>
        <dbReference type="EMBL" id="HAE27380.1"/>
    </source>
</evidence>
<dbReference type="EMBL" id="DMAN01000209">
    <property type="protein sequence ID" value="HAE27380.1"/>
    <property type="molecule type" value="Genomic_DNA"/>
</dbReference>
<feature type="transmembrane region" description="Helical" evidence="1">
    <location>
        <begin position="12"/>
        <end position="34"/>
    </location>
</feature>
<name>A0A3B9GY71_9PROT</name>
<dbReference type="Proteomes" id="UP000259610">
    <property type="component" value="Unassembled WGS sequence"/>
</dbReference>
<reference evidence="2 3" key="1">
    <citation type="journal article" date="2018" name="Nat. Biotechnol.">
        <title>A standardized bacterial taxonomy based on genome phylogeny substantially revises the tree of life.</title>
        <authorList>
            <person name="Parks D.H."/>
            <person name="Chuvochina M."/>
            <person name="Waite D.W."/>
            <person name="Rinke C."/>
            <person name="Skarshewski A."/>
            <person name="Chaumeil P.A."/>
            <person name="Hugenholtz P."/>
        </authorList>
    </citation>
    <scope>NUCLEOTIDE SEQUENCE [LARGE SCALE GENOMIC DNA]</scope>
    <source>
        <strain evidence="2">UBA8733</strain>
    </source>
</reference>
<dbReference type="InterPro" id="IPR025597">
    <property type="entry name" value="DUF4345"/>
</dbReference>
<organism evidence="2 3">
    <name type="scientific">Hyphomonas adhaerens</name>
    <dbReference type="NCBI Taxonomy" id="81029"/>
    <lineage>
        <taxon>Bacteria</taxon>
        <taxon>Pseudomonadati</taxon>
        <taxon>Pseudomonadota</taxon>
        <taxon>Alphaproteobacteria</taxon>
        <taxon>Hyphomonadales</taxon>
        <taxon>Hyphomonadaceae</taxon>
        <taxon>Hyphomonas</taxon>
    </lineage>
</organism>
<keyword evidence="1" id="KW-0472">Membrane</keyword>
<dbReference type="AlphaFoldDB" id="A0A3B9GY71"/>
<comment type="caution">
    <text evidence="2">The sequence shown here is derived from an EMBL/GenBank/DDBJ whole genome shotgun (WGS) entry which is preliminary data.</text>
</comment>
<keyword evidence="1" id="KW-1133">Transmembrane helix</keyword>
<evidence type="ECO:0008006" key="4">
    <source>
        <dbReference type="Google" id="ProtNLM"/>
    </source>
</evidence>
<dbReference type="Pfam" id="PF14248">
    <property type="entry name" value="DUF4345"/>
    <property type="match status" value="1"/>
</dbReference>
<evidence type="ECO:0000256" key="1">
    <source>
        <dbReference type="SAM" id="Phobius"/>
    </source>
</evidence>
<feature type="transmembrane region" description="Helical" evidence="1">
    <location>
        <begin position="54"/>
        <end position="71"/>
    </location>
</feature>
<feature type="transmembrane region" description="Helical" evidence="1">
    <location>
        <begin position="107"/>
        <end position="128"/>
    </location>
</feature>
<dbReference type="RefSeq" id="WP_272988497.1">
    <property type="nucleotide sequence ID" value="NZ_CAJQMV010000140.1"/>
</dbReference>
<protein>
    <recommendedName>
        <fullName evidence="4">DUF4345 domain-containing protein</fullName>
    </recommendedName>
</protein>
<proteinExistence type="predicted"/>
<gene>
    <name evidence="2" type="ORF">DCG58_09490</name>
</gene>
<feature type="transmembrane region" description="Helical" evidence="1">
    <location>
        <begin position="76"/>
        <end position="95"/>
    </location>
</feature>